<dbReference type="EMBL" id="JJML01000069">
    <property type="protein sequence ID" value="KGF71505.1"/>
    <property type="molecule type" value="Genomic_DNA"/>
</dbReference>
<comment type="caution">
    <text evidence="2">The sequence shown here is derived from an EMBL/GenBank/DDBJ whole genome shotgun (WGS) entry which is preliminary data.</text>
</comment>
<keyword evidence="1" id="KW-0812">Transmembrane</keyword>
<keyword evidence="1" id="KW-1133">Transmembrane helix</keyword>
<protein>
    <submittedName>
        <fullName evidence="2">Uncharacterized protein</fullName>
    </submittedName>
</protein>
<dbReference type="Proteomes" id="UP000030170">
    <property type="component" value="Unassembled WGS sequence"/>
</dbReference>
<dbReference type="AlphaFoldDB" id="A0A098TG30"/>
<keyword evidence="1" id="KW-0472">Membrane</keyword>
<reference evidence="2 3" key="1">
    <citation type="journal article" date="2014" name="Mol. Ecol.">
        <title>Evolution of Synechococcus.</title>
        <authorList>
            <person name="Dvorak P."/>
            <person name="Casamatta D."/>
            <person name="Hasler P."/>
            <person name="Poulickova A."/>
            <person name="Ondrej V."/>
            <person name="Sanges R."/>
        </authorList>
    </citation>
    <scope>NUCLEOTIDE SEQUENCE [LARGE SCALE GENOMIC DNA]</scope>
    <source>
        <strain evidence="2 3">CAUP A 1101</strain>
    </source>
</reference>
<proteinExistence type="predicted"/>
<gene>
    <name evidence="2" type="ORF">DO97_18085</name>
</gene>
<evidence type="ECO:0000256" key="1">
    <source>
        <dbReference type="SAM" id="Phobius"/>
    </source>
</evidence>
<keyword evidence="3" id="KW-1185">Reference proteome</keyword>
<evidence type="ECO:0000313" key="3">
    <source>
        <dbReference type="Proteomes" id="UP000030170"/>
    </source>
</evidence>
<evidence type="ECO:0000313" key="2">
    <source>
        <dbReference type="EMBL" id="KGF71505.1"/>
    </source>
</evidence>
<dbReference type="RefSeq" id="WP_162183035.1">
    <property type="nucleotide sequence ID" value="NZ_JJML01000069.1"/>
</dbReference>
<sequence length="229" mass="25953">MKQNLVNLVSSIDYSGLGQWLTHLPLISKVVGVIGPAAAIVGLIVNLPKDYSRLRGIIVKLEVRKFTLVERVPGLVDFQLDLCIHAFNGNAVIREIYLVNKHEFYLQYNEPICLYNEPDNNKPSNKAKVTLAIPRTEFEFTRFVENRFPDLLQTRLRDAQIDILGVQVPENSLTCLTMAGRLKGKITDGENFSSIPLENWRVLVKYDQREAEAELNATIIDNNQTIIDC</sequence>
<feature type="transmembrane region" description="Helical" evidence="1">
    <location>
        <begin position="20"/>
        <end position="45"/>
    </location>
</feature>
<accession>A0A098TG30</accession>
<name>A0A098TG30_9CYAN</name>
<organism evidence="2 3">
    <name type="scientific">Neosynechococcus sphagnicola sy1</name>
    <dbReference type="NCBI Taxonomy" id="1497020"/>
    <lineage>
        <taxon>Bacteria</taxon>
        <taxon>Bacillati</taxon>
        <taxon>Cyanobacteriota</taxon>
        <taxon>Cyanophyceae</taxon>
        <taxon>Neosynechococcales</taxon>
        <taxon>Neosynechococcaceae</taxon>
        <taxon>Neosynechococcus</taxon>
    </lineage>
</organism>